<sequence>MRQRLDLGQQFNRRGPEQHACLPAQRGLQPQCVQLRRAQQGGDIAQLAHGGVGQADDLRQVLGAALRVILVLRRIGRQLDRGDRLADVVVQVAGDRAALVLLQREQAAGHRPQLAVAGFHLQSRPP</sequence>
<reference evidence="1" key="1">
    <citation type="journal article" date="2020" name="Microb. Genom.">
        <title>Genetic diversity of clinical and environmental Mucorales isolates obtained from an investigation of mucormycosis cases among solid organ transplant recipients.</title>
        <authorList>
            <person name="Nguyen M.H."/>
            <person name="Kaul D."/>
            <person name="Muto C."/>
            <person name="Cheng S.J."/>
            <person name="Richter R.A."/>
            <person name="Bruno V.M."/>
            <person name="Liu G."/>
            <person name="Beyhan S."/>
            <person name="Sundermann A.J."/>
            <person name="Mounaud S."/>
            <person name="Pasculle A.W."/>
            <person name="Nierman W.C."/>
            <person name="Driscoll E."/>
            <person name="Cumbie R."/>
            <person name="Clancy C.J."/>
            <person name="Dupont C.L."/>
        </authorList>
    </citation>
    <scope>NUCLEOTIDE SEQUENCE</scope>
    <source>
        <strain evidence="1">GL11</strain>
    </source>
</reference>
<dbReference type="EMBL" id="JAANQT010008418">
    <property type="protein sequence ID" value="KAG1281710.1"/>
    <property type="molecule type" value="Genomic_DNA"/>
</dbReference>
<dbReference type="AlphaFoldDB" id="A0A9P6WTD9"/>
<comment type="caution">
    <text evidence="1">The sequence shown here is derived from an EMBL/GenBank/DDBJ whole genome shotgun (WGS) entry which is preliminary data.</text>
</comment>
<accession>A0A9P6WTD9</accession>
<evidence type="ECO:0000313" key="2">
    <source>
        <dbReference type="Proteomes" id="UP000716291"/>
    </source>
</evidence>
<gene>
    <name evidence="1" type="ORF">G6F64_014452</name>
</gene>
<organism evidence="1 2">
    <name type="scientific">Rhizopus oryzae</name>
    <name type="common">Mucormycosis agent</name>
    <name type="synonym">Rhizopus arrhizus var. delemar</name>
    <dbReference type="NCBI Taxonomy" id="64495"/>
    <lineage>
        <taxon>Eukaryota</taxon>
        <taxon>Fungi</taxon>
        <taxon>Fungi incertae sedis</taxon>
        <taxon>Mucoromycota</taxon>
        <taxon>Mucoromycotina</taxon>
        <taxon>Mucoromycetes</taxon>
        <taxon>Mucorales</taxon>
        <taxon>Mucorineae</taxon>
        <taxon>Rhizopodaceae</taxon>
        <taxon>Rhizopus</taxon>
    </lineage>
</organism>
<name>A0A9P6WTD9_RHIOR</name>
<evidence type="ECO:0000313" key="1">
    <source>
        <dbReference type="EMBL" id="KAG1281710.1"/>
    </source>
</evidence>
<proteinExistence type="predicted"/>
<dbReference type="Proteomes" id="UP000716291">
    <property type="component" value="Unassembled WGS sequence"/>
</dbReference>
<keyword evidence="2" id="KW-1185">Reference proteome</keyword>
<protein>
    <submittedName>
        <fullName evidence="1">Uncharacterized protein</fullName>
    </submittedName>
</protein>